<dbReference type="EMBL" id="DS114743">
    <property type="protein sequence ID" value="EAX86081.1"/>
    <property type="molecule type" value="Genomic_DNA"/>
</dbReference>
<reference evidence="1" key="2">
    <citation type="journal article" date="2007" name="Science">
        <title>Draft genome sequence of the sexually transmitted pathogen Trichomonas vaginalis.</title>
        <authorList>
            <person name="Carlton J.M."/>
            <person name="Hirt R.P."/>
            <person name="Silva J.C."/>
            <person name="Delcher A.L."/>
            <person name="Schatz M."/>
            <person name="Zhao Q."/>
            <person name="Wortman J.R."/>
            <person name="Bidwell S.L."/>
            <person name="Alsmark U.C.M."/>
            <person name="Besteiro S."/>
            <person name="Sicheritz-Ponten T."/>
            <person name="Noel C.J."/>
            <person name="Dacks J.B."/>
            <person name="Foster P.G."/>
            <person name="Simillion C."/>
            <person name="Van de Peer Y."/>
            <person name="Miranda-Saavedra D."/>
            <person name="Barton G.J."/>
            <person name="Westrop G.D."/>
            <person name="Mueller S."/>
            <person name="Dessi D."/>
            <person name="Fiori P.L."/>
            <person name="Ren Q."/>
            <person name="Paulsen I."/>
            <person name="Zhang H."/>
            <person name="Bastida-Corcuera F.D."/>
            <person name="Simoes-Barbosa A."/>
            <person name="Brown M.T."/>
            <person name="Hayes R.D."/>
            <person name="Mukherjee M."/>
            <person name="Okumura C.Y."/>
            <person name="Schneider R."/>
            <person name="Smith A.J."/>
            <person name="Vanacova S."/>
            <person name="Villalvazo M."/>
            <person name="Haas B.J."/>
            <person name="Pertea M."/>
            <person name="Feldblyum T.V."/>
            <person name="Utterback T.R."/>
            <person name="Shu C.L."/>
            <person name="Osoegawa K."/>
            <person name="de Jong P.J."/>
            <person name="Hrdy I."/>
            <person name="Horvathova L."/>
            <person name="Zubacova Z."/>
            <person name="Dolezal P."/>
            <person name="Malik S.B."/>
            <person name="Logsdon J.M. Jr."/>
            <person name="Henze K."/>
            <person name="Gupta A."/>
            <person name="Wang C.C."/>
            <person name="Dunne R.L."/>
            <person name="Upcroft J.A."/>
            <person name="Upcroft P."/>
            <person name="White O."/>
            <person name="Salzberg S.L."/>
            <person name="Tang P."/>
            <person name="Chiu C.-H."/>
            <person name="Lee Y.-S."/>
            <person name="Embley T.M."/>
            <person name="Coombs G.H."/>
            <person name="Mottram J.C."/>
            <person name="Tachezy J."/>
            <person name="Fraser-Liggett C.M."/>
            <person name="Johnson P.J."/>
        </authorList>
    </citation>
    <scope>NUCLEOTIDE SEQUENCE [LARGE SCALE GENOMIC DNA]</scope>
    <source>
        <strain evidence="1">G3</strain>
    </source>
</reference>
<dbReference type="VEuPathDB" id="TrichDB:TVAG_205200"/>
<proteinExistence type="predicted"/>
<dbReference type="Proteomes" id="UP000001542">
    <property type="component" value="Unassembled WGS sequence"/>
</dbReference>
<organism evidence="1 2">
    <name type="scientific">Trichomonas vaginalis (strain ATCC PRA-98 / G3)</name>
    <dbReference type="NCBI Taxonomy" id="412133"/>
    <lineage>
        <taxon>Eukaryota</taxon>
        <taxon>Metamonada</taxon>
        <taxon>Parabasalia</taxon>
        <taxon>Trichomonadida</taxon>
        <taxon>Trichomonadidae</taxon>
        <taxon>Trichomonas</taxon>
    </lineage>
</organism>
<accession>A2G9T9</accession>
<protein>
    <submittedName>
        <fullName evidence="1">Uncharacterized protein</fullName>
    </submittedName>
</protein>
<gene>
    <name evidence="1" type="ORF">TVAG_205200</name>
</gene>
<dbReference type="KEGG" id="tva:4743724"/>
<dbReference type="InParanoid" id="A2G9T9"/>
<dbReference type="AlphaFoldDB" id="A2G9T9"/>
<evidence type="ECO:0000313" key="2">
    <source>
        <dbReference type="Proteomes" id="UP000001542"/>
    </source>
</evidence>
<reference evidence="1" key="1">
    <citation type="submission" date="2006-10" db="EMBL/GenBank/DDBJ databases">
        <authorList>
            <person name="Amadeo P."/>
            <person name="Zhao Q."/>
            <person name="Wortman J."/>
            <person name="Fraser-Liggett C."/>
            <person name="Carlton J."/>
        </authorList>
    </citation>
    <scope>NUCLEOTIDE SEQUENCE</scope>
    <source>
        <strain evidence="1">G3</strain>
    </source>
</reference>
<keyword evidence="2" id="KW-1185">Reference proteome</keyword>
<evidence type="ECO:0000313" key="1">
    <source>
        <dbReference type="EMBL" id="EAX86081.1"/>
    </source>
</evidence>
<dbReference type="VEuPathDB" id="TrichDB:TVAGG3_0063500"/>
<name>A2G9T9_TRIV3</name>
<sequence>MYEYFQLETEMNFRFLVRHNILRKESYLPSETEKEKRKLYYIARTSEFTNLIYELDNLSQNIDRCYQNVRFLIQDQLGFRIFCKKHYGGRATEEATAAWAKMETKEKSAYLDEELKKKAKELNL</sequence>
<dbReference type="RefSeq" id="XP_001299011.1">
    <property type="nucleotide sequence ID" value="XM_001299010.1"/>
</dbReference>